<protein>
    <submittedName>
        <fullName evidence="1">Uncharacterized protein</fullName>
    </submittedName>
</protein>
<organism evidence="1 2">
    <name type="scientific">Actinomadura macrotermitis</name>
    <dbReference type="NCBI Taxonomy" id="2585200"/>
    <lineage>
        <taxon>Bacteria</taxon>
        <taxon>Bacillati</taxon>
        <taxon>Actinomycetota</taxon>
        <taxon>Actinomycetes</taxon>
        <taxon>Streptosporangiales</taxon>
        <taxon>Thermomonosporaceae</taxon>
        <taxon>Actinomadura</taxon>
    </lineage>
</organism>
<proteinExistence type="predicted"/>
<accession>A0A7K0C2I9</accession>
<dbReference type="EMBL" id="WEGH01000004">
    <property type="protein sequence ID" value="MQY07645.1"/>
    <property type="molecule type" value="Genomic_DNA"/>
</dbReference>
<gene>
    <name evidence="1" type="ORF">ACRB68_57470</name>
</gene>
<dbReference type="AlphaFoldDB" id="A0A7K0C2I9"/>
<evidence type="ECO:0000313" key="2">
    <source>
        <dbReference type="Proteomes" id="UP000487268"/>
    </source>
</evidence>
<reference evidence="1 2" key="1">
    <citation type="submission" date="2019-10" db="EMBL/GenBank/DDBJ databases">
        <title>Actinomadura rubteroloni sp. nov. and Actinomadura macrotermitis sp. nov., isolated from the gut of fungus growing-termite Macrotermes natalensis.</title>
        <authorList>
            <person name="Benndorf R."/>
            <person name="Martin K."/>
            <person name="Kuefner M."/>
            <person name="De Beer W."/>
            <person name="Kaster A.-K."/>
            <person name="Vollmers J."/>
            <person name="Poulsen M."/>
            <person name="Beemelmanns C."/>
        </authorList>
    </citation>
    <scope>NUCLEOTIDE SEQUENCE [LARGE SCALE GENOMIC DNA]</scope>
    <source>
        <strain evidence="1 2">RB68</strain>
    </source>
</reference>
<evidence type="ECO:0000313" key="1">
    <source>
        <dbReference type="EMBL" id="MQY07645.1"/>
    </source>
</evidence>
<comment type="caution">
    <text evidence="1">The sequence shown here is derived from an EMBL/GenBank/DDBJ whole genome shotgun (WGS) entry which is preliminary data.</text>
</comment>
<dbReference type="Proteomes" id="UP000487268">
    <property type="component" value="Unassembled WGS sequence"/>
</dbReference>
<name>A0A7K0C2I9_9ACTN</name>
<dbReference type="RefSeq" id="WP_328594915.1">
    <property type="nucleotide sequence ID" value="NZ_WEGH01000004.1"/>
</dbReference>
<sequence>MSGPAAGGALVAGAGPAAAMAVDSALTGISVLVLIRVVAPPFTRDTAGFWTDMAEGWAVIAGARWLRWTITA</sequence>
<keyword evidence="2" id="KW-1185">Reference proteome</keyword>